<feature type="compositionally biased region" description="Gly residues" evidence="1">
    <location>
        <begin position="1574"/>
        <end position="1589"/>
    </location>
</feature>
<reference evidence="5" key="1">
    <citation type="journal article" date="2019" name="Int. J. Syst. Evol. Microbiol.">
        <title>The Global Catalogue of Microorganisms (GCM) 10K type strain sequencing project: providing services to taxonomists for standard genome sequencing and annotation.</title>
        <authorList>
            <consortium name="The Broad Institute Genomics Platform"/>
            <consortium name="The Broad Institute Genome Sequencing Center for Infectious Disease"/>
            <person name="Wu L."/>
            <person name="Ma J."/>
        </authorList>
    </citation>
    <scope>NUCLEOTIDE SEQUENCE [LARGE SCALE GENOMIC DNA]</scope>
    <source>
        <strain evidence="5">JCM 16540</strain>
    </source>
</reference>
<evidence type="ECO:0000313" key="4">
    <source>
        <dbReference type="EMBL" id="GAA3566796.1"/>
    </source>
</evidence>
<feature type="transmembrane region" description="Helical" evidence="2">
    <location>
        <begin position="1613"/>
        <end position="1634"/>
    </location>
</feature>
<evidence type="ECO:0000256" key="2">
    <source>
        <dbReference type="SAM" id="Phobius"/>
    </source>
</evidence>
<organism evidence="4 5">
    <name type="scientific">Microlunatus spumicola</name>
    <dbReference type="NCBI Taxonomy" id="81499"/>
    <lineage>
        <taxon>Bacteria</taxon>
        <taxon>Bacillati</taxon>
        <taxon>Actinomycetota</taxon>
        <taxon>Actinomycetes</taxon>
        <taxon>Propionibacteriales</taxon>
        <taxon>Propionibacteriaceae</taxon>
        <taxon>Microlunatus</taxon>
    </lineage>
</organism>
<keyword evidence="5" id="KW-1185">Reference proteome</keyword>
<protein>
    <recommendedName>
        <fullName evidence="3">Bacterial Ig-like domain-containing protein</fullName>
    </recommendedName>
</protein>
<dbReference type="SUPFAM" id="SSF49899">
    <property type="entry name" value="Concanavalin A-like lectins/glucanases"/>
    <property type="match status" value="1"/>
</dbReference>
<keyword evidence="2" id="KW-0472">Membrane</keyword>
<dbReference type="InterPro" id="IPR013783">
    <property type="entry name" value="Ig-like_fold"/>
</dbReference>
<dbReference type="Gene3D" id="2.60.120.200">
    <property type="match status" value="1"/>
</dbReference>
<dbReference type="InterPro" id="IPR013320">
    <property type="entry name" value="ConA-like_dom_sf"/>
</dbReference>
<dbReference type="Gene3D" id="2.60.40.10">
    <property type="entry name" value="Immunoglobulins"/>
    <property type="match status" value="10"/>
</dbReference>
<keyword evidence="2" id="KW-1133">Transmembrane helix</keyword>
<gene>
    <name evidence="4" type="ORF">GCM10022197_23510</name>
</gene>
<proteinExistence type="predicted"/>
<feature type="domain" description="Bacterial Ig-like" evidence="3">
    <location>
        <begin position="745"/>
        <end position="824"/>
    </location>
</feature>
<comment type="caution">
    <text evidence="4">The sequence shown here is derived from an EMBL/GenBank/DDBJ whole genome shotgun (WGS) entry which is preliminary data.</text>
</comment>
<feature type="domain" description="Bacterial Ig-like" evidence="3">
    <location>
        <begin position="1298"/>
        <end position="1379"/>
    </location>
</feature>
<feature type="domain" description="Bacterial Ig-like" evidence="3">
    <location>
        <begin position="1490"/>
        <end position="1562"/>
    </location>
</feature>
<keyword evidence="2" id="KW-0812">Transmembrane</keyword>
<evidence type="ECO:0000256" key="1">
    <source>
        <dbReference type="SAM" id="MobiDB-lite"/>
    </source>
</evidence>
<dbReference type="Pfam" id="PF16640">
    <property type="entry name" value="Big_3_5"/>
    <property type="match status" value="3"/>
</dbReference>
<feature type="region of interest" description="Disordered" evidence="1">
    <location>
        <begin position="1561"/>
        <end position="1611"/>
    </location>
</feature>
<evidence type="ECO:0000259" key="3">
    <source>
        <dbReference type="Pfam" id="PF16640"/>
    </source>
</evidence>
<dbReference type="EMBL" id="BAAAYR010000002">
    <property type="protein sequence ID" value="GAA3566796.1"/>
    <property type="molecule type" value="Genomic_DNA"/>
</dbReference>
<dbReference type="InterPro" id="IPR032109">
    <property type="entry name" value="Big_3_5"/>
</dbReference>
<name>A0ABP6XIJ0_9ACTN</name>
<sequence length="1641" mass="161923">MLSLLATWTVALDARAAAPAVTSLTSEGFTGRTTAENTWFLPPASGKPNGACLTAGTDTTQAPVRACRARAVDSGPGTLRLTANDLNVVGTVYNTTSLPTSQGLDVRFASYQWASAHPPGADGIGFVLAATDPSNPSPPATTGPVGGSLGYSAAAAKGATPAQPGVANGYLGFGLDVYGNFRSSSYGGTGCATSTSAPQNVTVRGPGNGTSGYCIAGTQQVTAGTLDARSATSRPAPVPVEIALNPAADPTTSLGGVAVPARSWMIAFTPVGGSQQTMTGALPTAAALQSFGYPASYYDPDTGLPYQLTFGWSASTGGNDEIHEINNLVSSTLNGQLPDLDVGLSDNQGGALLADSPAVLTVTPTLDPTQGPENRPVTVTTTFPAGLTPTTPTSAGYACSTAGQVVTCTHTPTSPIEPGQALPVLDVPVQVGSVTTSGLSVKALVSSTDANPAQATRGVSVVGFGARATPARTAYGSPATLWATGLPQDATGVLTFASGGTTWCTTELPTTSCDAPALLEPGTYPVLVTYGGDAAYTSRSASTSLEVTRAAPGLTAGVSAERVAYGTPVVLSYGGLPAAATGSVTFTAGGTTLCVVDDVTTASSCGTSSGLDVGSYPVTARYSGDARFAATTATTSFSVALAPVDLHAAVSQETVPYGAGDTLSVAGLPADATGTVRFVDAEGALLCGIDDVAVTGSCQIPTGTDTGTYAVTARYFGDARHAPAEAGTTFTVVRAATALVAAVSDPSVPFGTTSTLSFSGLPAAATGTVTFTSGARTLCVVDVDEAASCASPDDLGRGEHPVTAAYGGDRHHEPSSATTALTVTAAGSPSFAAAVSDPTPTYGTPDTLSFSGLVPGATGSVRFTAGGRTLCEVADVTAASSCTTAADLDAAGYDVTAAYSGDDDHDAASAAVAFEVRPAATTLWAAVAADPLDHGLAQTLSFGGLPGAATGPVRFTDASGAVLCRVPDVTAASSCSTSATLRSGAYAVTARYPGDPNHRGSSADAAFVVRKAATALTAGTSAAEVPYGTAETLSHGGLPAAATGAVTFSAGDRVLCTVEDVTAADSCSAPGGLPVGPYEVTATYAGDAEHEGSTATTRFVVTLAPTDLSASVGRPTVPWGSAETLGFGGLPVGATGRVTFAADGVTLCTVEDVTAASTCTGAAGLATGRYAVTATYGGDERFAGSTATTSFTVERSQPALDLTTSTAGVRYGTAATLTFGGLPPTATGSVVFTSRGRTLCTVPDVTLTRACATADDLAVGVYPVLATYGGDERFAPVTASTGFSVVPVATSLVVSPRTPQVTHGSAQALLVSGLPAGAGGTVTFTSGDRALCEVRLGGPAGTDRCETGSDLPVGTYPVRAVYSGDASHEASEASTTFDVVRSTVAGFTATVEPGRTTYGVPVTLAYAGLPPGAGGTVRFTVDDADGALLCSVVVGDDDRCRTPASLEPGGYAVLATYSGDAGHEPAAVPLELTVAKAPTQVEGDHEGDAVAGSDVVLVVGSLPDGATGTVVLSSGGTALCTVALPATRCTTTALTAGTQTVRADYSGDDRYEASTATFDVEVAAPGEDDSPGGDDPGGDGSGSGAGSGGTDPVSDGPGSTDHHGSLASTGGPAAALLVGGLLLLAAGSGTLSLGRRRSPRR</sequence>
<evidence type="ECO:0000313" key="5">
    <source>
        <dbReference type="Proteomes" id="UP001500767"/>
    </source>
</evidence>
<accession>A0ABP6XIJ0</accession>
<dbReference type="Proteomes" id="UP001500767">
    <property type="component" value="Unassembled WGS sequence"/>
</dbReference>